<dbReference type="PANTHER" id="PTHR12304">
    <property type="entry name" value="INOSINE-URIDINE PREFERRING NUCLEOSIDE HYDROLASE"/>
    <property type="match status" value="1"/>
</dbReference>
<evidence type="ECO:0000256" key="2">
    <source>
        <dbReference type="ARBA" id="ARBA00023295"/>
    </source>
</evidence>
<gene>
    <name evidence="5" type="ORF">AVDCRST_MAG33-2061</name>
</gene>
<sequence>MTTQRPNGLPVILDVDTGIDDALALAYAVAQPGLDIVAVTTVAGNIDVYRATGNTRNVLAFLGREDVPVHRGATRPLTRAQRGASHVHGTDGLGGADLPESQRAIDVTPGPATIVRLARERPGELTLIAVGPLTNLAIALNVEPRVAEWIPRVVVMGGAYHVPGNITPHAEFNVWADPEAADQVCAAPFGDLMMLGLDVTMQVGLSREVWADLQQRTDRPAAGELAVRVGRQTFVDAGMPQMYLHDPLAVAVAVDPTLVTSETVRISVTTSGEEDGRTVSVGPGPTQVARGVDADRFLAGVHRALGVRDVTAQ</sequence>
<proteinExistence type="predicted"/>
<dbReference type="GO" id="GO:0006152">
    <property type="term" value="P:purine nucleoside catabolic process"/>
    <property type="evidence" value="ECO:0007669"/>
    <property type="project" value="TreeGrafter"/>
</dbReference>
<dbReference type="InterPro" id="IPR036452">
    <property type="entry name" value="Ribo_hydro-like"/>
</dbReference>
<evidence type="ECO:0000259" key="4">
    <source>
        <dbReference type="Pfam" id="PF01156"/>
    </source>
</evidence>
<dbReference type="GO" id="GO:0008477">
    <property type="term" value="F:purine nucleosidase activity"/>
    <property type="evidence" value="ECO:0007669"/>
    <property type="project" value="UniProtKB-EC"/>
</dbReference>
<organism evidence="5">
    <name type="scientific">uncultured Thermomicrobiales bacterium</name>
    <dbReference type="NCBI Taxonomy" id="1645740"/>
    <lineage>
        <taxon>Bacteria</taxon>
        <taxon>Pseudomonadati</taxon>
        <taxon>Thermomicrobiota</taxon>
        <taxon>Thermomicrobia</taxon>
        <taxon>Thermomicrobiales</taxon>
        <taxon>environmental samples</taxon>
    </lineage>
</organism>
<reference evidence="5" key="1">
    <citation type="submission" date="2020-02" db="EMBL/GenBank/DDBJ databases">
        <authorList>
            <person name="Meier V. D."/>
        </authorList>
    </citation>
    <scope>NUCLEOTIDE SEQUENCE</scope>
    <source>
        <strain evidence="5">AVDCRST_MAG33</strain>
    </source>
</reference>
<dbReference type="SUPFAM" id="SSF53590">
    <property type="entry name" value="Nucleoside hydrolase"/>
    <property type="match status" value="1"/>
</dbReference>
<dbReference type="InterPro" id="IPR023186">
    <property type="entry name" value="IUNH"/>
</dbReference>
<dbReference type="Gene3D" id="3.90.245.10">
    <property type="entry name" value="Ribonucleoside hydrolase-like"/>
    <property type="match status" value="1"/>
</dbReference>
<feature type="region of interest" description="Disordered" evidence="3">
    <location>
        <begin position="78"/>
        <end position="102"/>
    </location>
</feature>
<keyword evidence="2 5" id="KW-0326">Glycosidase</keyword>
<dbReference type="GO" id="GO:0005829">
    <property type="term" value="C:cytosol"/>
    <property type="evidence" value="ECO:0007669"/>
    <property type="project" value="TreeGrafter"/>
</dbReference>
<evidence type="ECO:0000256" key="3">
    <source>
        <dbReference type="SAM" id="MobiDB-lite"/>
    </source>
</evidence>
<dbReference type="PANTHER" id="PTHR12304:SF4">
    <property type="entry name" value="URIDINE NUCLEOSIDASE"/>
    <property type="match status" value="1"/>
</dbReference>
<evidence type="ECO:0000313" key="5">
    <source>
        <dbReference type="EMBL" id="CAA9565975.1"/>
    </source>
</evidence>
<feature type="domain" description="Inosine/uridine-preferring nucleoside hydrolase" evidence="4">
    <location>
        <begin position="11"/>
        <end position="298"/>
    </location>
</feature>
<dbReference type="Pfam" id="PF01156">
    <property type="entry name" value="IU_nuc_hydro"/>
    <property type="match status" value="1"/>
</dbReference>
<name>A0A6J4V386_9BACT</name>
<keyword evidence="1 5" id="KW-0378">Hydrolase</keyword>
<dbReference type="EC" id="3.2.2.1" evidence="5"/>
<dbReference type="EMBL" id="CADCWK010000229">
    <property type="protein sequence ID" value="CAA9565975.1"/>
    <property type="molecule type" value="Genomic_DNA"/>
</dbReference>
<dbReference type="AlphaFoldDB" id="A0A6J4V386"/>
<evidence type="ECO:0000256" key="1">
    <source>
        <dbReference type="ARBA" id="ARBA00022801"/>
    </source>
</evidence>
<dbReference type="InterPro" id="IPR001910">
    <property type="entry name" value="Inosine/uridine_hydrolase_dom"/>
</dbReference>
<protein>
    <submittedName>
        <fullName evidence="5">Inosine-uridine preferring nucleoside hydrolase</fullName>
        <ecNumber evidence="5">3.2.2.1</ecNumber>
    </submittedName>
</protein>
<accession>A0A6J4V386</accession>